<evidence type="ECO:0000256" key="1">
    <source>
        <dbReference type="ARBA" id="ARBA00011073"/>
    </source>
</evidence>
<dbReference type="RefSeq" id="WP_304534368.1">
    <property type="nucleotide sequence ID" value="NZ_JAUQOM010000001.1"/>
</dbReference>
<dbReference type="PANTHER" id="PTHR43806:SF11">
    <property type="entry name" value="CEREVISIN-RELATED"/>
    <property type="match status" value="1"/>
</dbReference>
<dbReference type="Gene3D" id="3.40.50.200">
    <property type="entry name" value="Peptidase S8/S53 domain"/>
    <property type="match status" value="1"/>
</dbReference>
<dbReference type="PROSITE" id="PS00138">
    <property type="entry name" value="SUBTILASE_SER"/>
    <property type="match status" value="1"/>
</dbReference>
<dbReference type="SUPFAM" id="SSF52743">
    <property type="entry name" value="Subtilisin-like"/>
    <property type="match status" value="1"/>
</dbReference>
<feature type="active site" description="Charge relay system" evidence="5">
    <location>
        <position position="270"/>
    </location>
</feature>
<organism evidence="8 9">
    <name type="scientific">Sphingobium cyanobacteriorum</name>
    <dbReference type="NCBI Taxonomy" id="3063954"/>
    <lineage>
        <taxon>Bacteria</taxon>
        <taxon>Pseudomonadati</taxon>
        <taxon>Pseudomonadota</taxon>
        <taxon>Alphaproteobacteria</taxon>
        <taxon>Sphingomonadales</taxon>
        <taxon>Sphingomonadaceae</taxon>
        <taxon>Sphingobium</taxon>
    </lineage>
</organism>
<feature type="region of interest" description="Disordered" evidence="6">
    <location>
        <begin position="33"/>
        <end position="85"/>
    </location>
</feature>
<protein>
    <submittedName>
        <fullName evidence="8">S8 family serine peptidase</fullName>
    </submittedName>
</protein>
<evidence type="ECO:0000313" key="9">
    <source>
        <dbReference type="Proteomes" id="UP001176471"/>
    </source>
</evidence>
<evidence type="ECO:0000256" key="2">
    <source>
        <dbReference type="ARBA" id="ARBA00022670"/>
    </source>
</evidence>
<evidence type="ECO:0000256" key="5">
    <source>
        <dbReference type="PROSITE-ProRule" id="PRU01240"/>
    </source>
</evidence>
<evidence type="ECO:0000256" key="6">
    <source>
        <dbReference type="SAM" id="MobiDB-lite"/>
    </source>
</evidence>
<feature type="domain" description="Peptidase S8/S53" evidence="7">
    <location>
        <begin position="264"/>
        <end position="491"/>
    </location>
</feature>
<keyword evidence="3 5" id="KW-0378">Hydrolase</keyword>
<sequence length="494" mass="52239">MHSHRQGWPLKAALAGAILIGIAPVGGSFAKDGRDGEAAADRADKALEKAARDASRAEERAAREQSRYMDERARIMDRAVREPVKAQEDLAKLDADRSKDQAKAAEDAAKDSADLAKDLAKAQEDAARAALDSAQDAADDDQLLGDSRDMRDLGEAESPEFDERGFPVRRGEIVALDLKVGSRQPLEQAGFTILGGEHLSAIGGDVTRLAVPEGVSVGNALRRVREIDPDGTFDYSHYYGLQITPSGSGGRRATGSLTRHAGKLTIGMIDTAVMDHAALRGATLTVHDFGGSPDTAPVEHGTAIASLLVNDGASQLYVANIFRGGADRPYTSAESLVRALEWMVANHVPVVNISLAGPPNAILDRLVERTIAKGTLIVAAAGNGGPSAPPAYPAAVRPVVAVTAVDGRMRVYRYANQGRYIMVASNGVDEPAAQAKGGIGRFSGTSFATPHVTAWMARCLQGHDGATCISRLRESARDLGQPGFDRVYGFGYVK</sequence>
<dbReference type="PANTHER" id="PTHR43806">
    <property type="entry name" value="PEPTIDASE S8"/>
    <property type="match status" value="1"/>
</dbReference>
<proteinExistence type="inferred from homology"/>
<dbReference type="InterPro" id="IPR050131">
    <property type="entry name" value="Peptidase_S8_subtilisin-like"/>
</dbReference>
<keyword evidence="9" id="KW-1185">Reference proteome</keyword>
<dbReference type="PROSITE" id="PS51892">
    <property type="entry name" value="SUBTILASE"/>
    <property type="match status" value="1"/>
</dbReference>
<keyword evidence="2 5" id="KW-0645">Protease</keyword>
<accession>A0ABT8ZHN1</accession>
<evidence type="ECO:0000256" key="4">
    <source>
        <dbReference type="ARBA" id="ARBA00022825"/>
    </source>
</evidence>
<dbReference type="InterPro" id="IPR023828">
    <property type="entry name" value="Peptidase_S8_Ser-AS"/>
</dbReference>
<evidence type="ECO:0000313" key="8">
    <source>
        <dbReference type="EMBL" id="MDO7833838.1"/>
    </source>
</evidence>
<dbReference type="Pfam" id="PF00082">
    <property type="entry name" value="Peptidase_S8"/>
    <property type="match status" value="1"/>
</dbReference>
<comment type="caution">
    <text evidence="8">The sequence shown here is derived from an EMBL/GenBank/DDBJ whole genome shotgun (WGS) entry which is preliminary data.</text>
</comment>
<feature type="active site" description="Charge relay system" evidence="5">
    <location>
        <position position="300"/>
    </location>
</feature>
<comment type="similarity">
    <text evidence="1 5">Belongs to the peptidase S8 family.</text>
</comment>
<dbReference type="InterPro" id="IPR000209">
    <property type="entry name" value="Peptidase_S8/S53_dom"/>
</dbReference>
<gene>
    <name evidence="8" type="ORF">Q4610_02160</name>
</gene>
<dbReference type="CDD" id="cd05561">
    <property type="entry name" value="Peptidases_S8_4"/>
    <property type="match status" value="1"/>
</dbReference>
<dbReference type="Proteomes" id="UP001176471">
    <property type="component" value="Unassembled WGS sequence"/>
</dbReference>
<dbReference type="EMBL" id="JAUQOM010000001">
    <property type="protein sequence ID" value="MDO7833838.1"/>
    <property type="molecule type" value="Genomic_DNA"/>
</dbReference>
<dbReference type="InterPro" id="IPR036852">
    <property type="entry name" value="Peptidase_S8/S53_dom_sf"/>
</dbReference>
<evidence type="ECO:0000256" key="3">
    <source>
        <dbReference type="ARBA" id="ARBA00022801"/>
    </source>
</evidence>
<feature type="region of interest" description="Disordered" evidence="6">
    <location>
        <begin position="131"/>
        <end position="162"/>
    </location>
</feature>
<reference evidence="8" key="1">
    <citation type="submission" date="2023-07" db="EMBL/GenBank/DDBJ databases">
        <title>Bacterial whole genome sequence for Sphingobium sp. HBC34.</title>
        <authorList>
            <person name="Le V."/>
            <person name="Ko S.-R."/>
            <person name="Ahn C.-Y."/>
            <person name="Oh H.-M."/>
        </authorList>
    </citation>
    <scope>NUCLEOTIDE SEQUENCE</scope>
    <source>
        <strain evidence="8">HBC34</strain>
    </source>
</reference>
<evidence type="ECO:0000259" key="7">
    <source>
        <dbReference type="Pfam" id="PF00082"/>
    </source>
</evidence>
<keyword evidence="4 5" id="KW-0720">Serine protease</keyword>
<name>A0ABT8ZHN1_9SPHN</name>
<feature type="active site" description="Charge relay system" evidence="5">
    <location>
        <position position="446"/>
    </location>
</feature>